<evidence type="ECO:0000256" key="5">
    <source>
        <dbReference type="SAM" id="MobiDB-lite"/>
    </source>
</evidence>
<dbReference type="OrthoDB" id="10327252at2759"/>
<dbReference type="SUPFAM" id="SSF57701">
    <property type="entry name" value="Zn2/Cys6 DNA-binding domain"/>
    <property type="match status" value="1"/>
</dbReference>
<feature type="region of interest" description="Disordered" evidence="5">
    <location>
        <begin position="91"/>
        <end position="135"/>
    </location>
</feature>
<dbReference type="Gene3D" id="4.10.240.10">
    <property type="entry name" value="Zn(2)-C6 fungal-type DNA-binding domain"/>
    <property type="match status" value="1"/>
</dbReference>
<dbReference type="CDD" id="cd00067">
    <property type="entry name" value="GAL4"/>
    <property type="match status" value="1"/>
</dbReference>
<evidence type="ECO:0000256" key="3">
    <source>
        <dbReference type="ARBA" id="ARBA00023163"/>
    </source>
</evidence>
<dbReference type="PANTHER" id="PTHR31668:SF4">
    <property type="entry name" value="TRANSCRIPTIONAL ACTIVATOR PROTEIN DAL81"/>
    <property type="match status" value="1"/>
</dbReference>
<dbReference type="PANTHER" id="PTHR31668">
    <property type="entry name" value="GLUCOSE TRANSPORT TRANSCRIPTION REGULATOR RGT1-RELATED-RELATED"/>
    <property type="match status" value="1"/>
</dbReference>
<comment type="caution">
    <text evidence="7">The sequence shown here is derived from an EMBL/GenBank/DDBJ whole genome shotgun (WGS) entry which is preliminary data.</text>
</comment>
<evidence type="ECO:0000313" key="7">
    <source>
        <dbReference type="EMBL" id="OAL34679.1"/>
    </source>
</evidence>
<keyword evidence="2" id="KW-0238">DNA-binding</keyword>
<dbReference type="PROSITE" id="PS00463">
    <property type="entry name" value="ZN2_CY6_FUNGAL_1"/>
    <property type="match status" value="1"/>
</dbReference>
<name>A0A178CXR1_9EURO</name>
<evidence type="ECO:0000259" key="6">
    <source>
        <dbReference type="PROSITE" id="PS00463"/>
    </source>
</evidence>
<proteinExistence type="predicted"/>
<keyword evidence="1" id="KW-0805">Transcription regulation</keyword>
<accession>A0A178CXR1</accession>
<evidence type="ECO:0000256" key="4">
    <source>
        <dbReference type="ARBA" id="ARBA00023242"/>
    </source>
</evidence>
<gene>
    <name evidence="7" type="ORF">AYO20_06096</name>
</gene>
<keyword evidence="4" id="KW-0539">Nucleus</keyword>
<feature type="compositionally biased region" description="Polar residues" evidence="5">
    <location>
        <begin position="116"/>
        <end position="126"/>
    </location>
</feature>
<reference evidence="7 8" key="1">
    <citation type="submission" date="2016-03" db="EMBL/GenBank/DDBJ databases">
        <title>The draft genome sequence of Fonsecaea nubica causative agent of cutaneous subcutaneous infection in human host.</title>
        <authorList>
            <person name="Costa F."/>
            <person name="Sybren D.H."/>
            <person name="Raittz R.T."/>
            <person name="Weiss V.A."/>
            <person name="Leao A.C."/>
            <person name="Gomes R."/>
            <person name="De Souza E.M."/>
            <person name="Pedrosa F.O."/>
            <person name="Steffens M.B."/>
            <person name="Bombassaro A."/>
            <person name="Tadra-Sfeir M.Z."/>
            <person name="Moreno L.F."/>
            <person name="Najafzadeh M.J."/>
            <person name="Felipe M.S."/>
            <person name="Teixeira M."/>
            <person name="Sun J."/>
            <person name="Xi L."/>
            <person name="Castro M.A."/>
            <person name="Vicente V.A."/>
        </authorList>
    </citation>
    <scope>NUCLEOTIDE SEQUENCE [LARGE SCALE GENOMIC DNA]</scope>
    <source>
        <strain evidence="7 8">CBS 269.64</strain>
    </source>
</reference>
<dbReference type="GO" id="GO:0000981">
    <property type="term" value="F:DNA-binding transcription factor activity, RNA polymerase II-specific"/>
    <property type="evidence" value="ECO:0007669"/>
    <property type="project" value="InterPro"/>
</dbReference>
<dbReference type="GO" id="GO:0001080">
    <property type="term" value="P:nitrogen catabolite activation of transcription from RNA polymerase II promoter"/>
    <property type="evidence" value="ECO:0007669"/>
    <property type="project" value="TreeGrafter"/>
</dbReference>
<dbReference type="Proteomes" id="UP000185904">
    <property type="component" value="Unassembled WGS sequence"/>
</dbReference>
<dbReference type="GO" id="GO:0005634">
    <property type="term" value="C:nucleus"/>
    <property type="evidence" value="ECO:0007669"/>
    <property type="project" value="TreeGrafter"/>
</dbReference>
<keyword evidence="8" id="KW-1185">Reference proteome</keyword>
<evidence type="ECO:0000256" key="2">
    <source>
        <dbReference type="ARBA" id="ARBA00023125"/>
    </source>
</evidence>
<dbReference type="SMART" id="SM00066">
    <property type="entry name" value="GAL4"/>
    <property type="match status" value="1"/>
</dbReference>
<dbReference type="InterPro" id="IPR001138">
    <property type="entry name" value="Zn2Cys6_DnaBD"/>
</dbReference>
<feature type="compositionally biased region" description="Low complexity" evidence="5">
    <location>
        <begin position="98"/>
        <end position="115"/>
    </location>
</feature>
<organism evidence="7 8">
    <name type="scientific">Fonsecaea nubica</name>
    <dbReference type="NCBI Taxonomy" id="856822"/>
    <lineage>
        <taxon>Eukaryota</taxon>
        <taxon>Fungi</taxon>
        <taxon>Dikarya</taxon>
        <taxon>Ascomycota</taxon>
        <taxon>Pezizomycotina</taxon>
        <taxon>Eurotiomycetes</taxon>
        <taxon>Chaetothyriomycetidae</taxon>
        <taxon>Chaetothyriales</taxon>
        <taxon>Herpotrichiellaceae</taxon>
        <taxon>Fonsecaea</taxon>
    </lineage>
</organism>
<dbReference type="RefSeq" id="XP_022499691.1">
    <property type="nucleotide sequence ID" value="XM_022644387.1"/>
</dbReference>
<dbReference type="EMBL" id="LVCJ01000037">
    <property type="protein sequence ID" value="OAL34679.1"/>
    <property type="molecule type" value="Genomic_DNA"/>
</dbReference>
<dbReference type="InterPro" id="IPR036864">
    <property type="entry name" value="Zn2-C6_fun-type_DNA-bd_sf"/>
</dbReference>
<feature type="domain" description="Zn(2)-C6 fungal-type" evidence="6">
    <location>
        <begin position="53"/>
        <end position="83"/>
    </location>
</feature>
<sequence>MSPTSLGDAATNNNGVSPPFAGPGPGSVNAMTSSPSARVGEGPSPLGVRPDRPCDGCRRRKSRCVINPDAASCVMCQFHKQACTFIEDAAPRRRKQPNNNNTNNNHVYNNHNTVTGGTVSSENASVASLARQRRS</sequence>
<dbReference type="InterPro" id="IPR050797">
    <property type="entry name" value="Carb_Metab_Trans_Reg"/>
</dbReference>
<protein>
    <recommendedName>
        <fullName evidence="6">Zn(2)-C6 fungal-type domain-containing protein</fullName>
    </recommendedName>
</protein>
<dbReference type="AlphaFoldDB" id="A0A178CXR1"/>
<evidence type="ECO:0000313" key="8">
    <source>
        <dbReference type="Proteomes" id="UP000185904"/>
    </source>
</evidence>
<feature type="region of interest" description="Disordered" evidence="5">
    <location>
        <begin position="1"/>
        <end position="59"/>
    </location>
</feature>
<feature type="compositionally biased region" description="Polar residues" evidence="5">
    <location>
        <begin position="1"/>
        <end position="16"/>
    </location>
</feature>
<keyword evidence="3" id="KW-0804">Transcription</keyword>
<dbReference type="GO" id="GO:0008270">
    <property type="term" value="F:zinc ion binding"/>
    <property type="evidence" value="ECO:0007669"/>
    <property type="project" value="InterPro"/>
</dbReference>
<dbReference type="GeneID" id="34589511"/>
<dbReference type="GO" id="GO:0003677">
    <property type="term" value="F:DNA binding"/>
    <property type="evidence" value="ECO:0007669"/>
    <property type="project" value="UniProtKB-KW"/>
</dbReference>
<evidence type="ECO:0000256" key="1">
    <source>
        <dbReference type="ARBA" id="ARBA00023015"/>
    </source>
</evidence>